<dbReference type="InterPro" id="IPR008909">
    <property type="entry name" value="DALR_anticod-bd"/>
</dbReference>
<evidence type="ECO:0000313" key="6">
    <source>
        <dbReference type="EMBL" id="PHJ97867.1"/>
    </source>
</evidence>
<dbReference type="SUPFAM" id="SSF47323">
    <property type="entry name" value="Anticodon-binding domain of a subclass of class I aminoacyl-tRNA synthetases"/>
    <property type="match status" value="1"/>
</dbReference>
<feature type="domain" description="DALR anticodon binding" evidence="5">
    <location>
        <begin position="177"/>
        <end position="314"/>
    </location>
</feature>
<evidence type="ECO:0000256" key="2">
    <source>
        <dbReference type="ARBA" id="ARBA00022741"/>
    </source>
</evidence>
<dbReference type="Gene3D" id="1.10.730.10">
    <property type="entry name" value="Isoleucyl-tRNA Synthetase, Domain 1"/>
    <property type="match status" value="1"/>
</dbReference>
<protein>
    <recommendedName>
        <fullName evidence="5">DALR anticodon binding domain-containing protein</fullName>
    </recommendedName>
</protein>
<keyword evidence="3" id="KW-0067">ATP-binding</keyword>
<feature type="compositionally biased region" description="Basic and acidic residues" evidence="4">
    <location>
        <begin position="132"/>
        <end position="150"/>
    </location>
</feature>
<proteinExistence type="predicted"/>
<gene>
    <name evidence="6" type="ORF">VF04_11225</name>
</gene>
<name>A0ABX4KWC5_NOSLI</name>
<feature type="region of interest" description="Disordered" evidence="4">
    <location>
        <begin position="132"/>
        <end position="165"/>
    </location>
</feature>
<dbReference type="RefSeq" id="WP_143861805.1">
    <property type="nucleotide sequence ID" value="NZ_LAHC01000024.1"/>
</dbReference>
<dbReference type="SMART" id="SM00836">
    <property type="entry name" value="DALR_1"/>
    <property type="match status" value="1"/>
</dbReference>
<keyword evidence="7" id="KW-1185">Reference proteome</keyword>
<organism evidence="6 7">
    <name type="scientific">Nostoc linckia z7</name>
    <dbReference type="NCBI Taxonomy" id="1628745"/>
    <lineage>
        <taxon>Bacteria</taxon>
        <taxon>Bacillati</taxon>
        <taxon>Cyanobacteriota</taxon>
        <taxon>Cyanophyceae</taxon>
        <taxon>Nostocales</taxon>
        <taxon>Nostocaceae</taxon>
        <taxon>Nostoc</taxon>
    </lineage>
</organism>
<reference evidence="6 7" key="1">
    <citation type="submission" date="2015-02" db="EMBL/GenBank/DDBJ databases">
        <title>Nostoc linckia genome annotation.</title>
        <authorList>
            <person name="Zhou Z."/>
        </authorList>
    </citation>
    <scope>NUCLEOTIDE SEQUENCE [LARGE SCALE GENOMIC DNA]</scope>
    <source>
        <strain evidence="7">z7</strain>
    </source>
</reference>
<keyword evidence="1" id="KW-0436">Ligase</keyword>
<dbReference type="Proteomes" id="UP000222523">
    <property type="component" value="Unassembled WGS sequence"/>
</dbReference>
<evidence type="ECO:0000256" key="4">
    <source>
        <dbReference type="SAM" id="MobiDB-lite"/>
    </source>
</evidence>
<evidence type="ECO:0000256" key="3">
    <source>
        <dbReference type="ARBA" id="ARBA00022840"/>
    </source>
</evidence>
<dbReference type="InterPro" id="IPR009080">
    <property type="entry name" value="tRNAsynth_Ia_anticodon-bd"/>
</dbReference>
<dbReference type="EMBL" id="LAHC01000024">
    <property type="protein sequence ID" value="PHJ97867.1"/>
    <property type="molecule type" value="Genomic_DNA"/>
</dbReference>
<evidence type="ECO:0000256" key="1">
    <source>
        <dbReference type="ARBA" id="ARBA00022598"/>
    </source>
</evidence>
<dbReference type="Pfam" id="PF05746">
    <property type="entry name" value="DALR_1"/>
    <property type="match status" value="1"/>
</dbReference>
<evidence type="ECO:0000313" key="7">
    <source>
        <dbReference type="Proteomes" id="UP000222523"/>
    </source>
</evidence>
<evidence type="ECO:0000259" key="5">
    <source>
        <dbReference type="SMART" id="SM00836"/>
    </source>
</evidence>
<sequence length="322" mass="36385">MYKEIQAYKHLSFKRLIYDYLAEDLSINTESVKNEYIRNKKIPLYKDRNSSKILYTSSVALQVSNSQNRKVMELASDIALHLSATCGDVFNIQIVPSGLIHFELTDSALGTWLQSLVGEMGRWGGGEMREMGRWGGGEMREMGRQGDKGTRGQGRRSHNQCPMPNAQRPMPNLLFPIQHAHARCCSLVLLGHREGLIQLREPQAKDSYSFGNLISPNPVPWLNGDGRLQFNQPDEYRLIGELVGVVDNIECPDIGGSVKWEKAAFNLSQAFEDFWRNCRIWGEVKIMSPELAQARLGLLMATQSVLKFILEEKLKTCAPLDL</sequence>
<dbReference type="GeneID" id="57095136"/>
<accession>A0ABX4KWC5</accession>
<keyword evidence="2" id="KW-0547">Nucleotide-binding</keyword>
<comment type="caution">
    <text evidence="6">The sequence shown here is derived from an EMBL/GenBank/DDBJ whole genome shotgun (WGS) entry which is preliminary data.</text>
</comment>